<dbReference type="PROSITE" id="PS00086">
    <property type="entry name" value="CYTOCHROME_P450"/>
    <property type="match status" value="1"/>
</dbReference>
<evidence type="ECO:0000256" key="5">
    <source>
        <dbReference type="ARBA" id="ARBA00023002"/>
    </source>
</evidence>
<evidence type="ECO:0000313" key="13">
    <source>
        <dbReference type="Proteomes" id="UP000279259"/>
    </source>
</evidence>
<feature type="compositionally biased region" description="Basic and acidic residues" evidence="10">
    <location>
        <begin position="542"/>
        <end position="554"/>
    </location>
</feature>
<dbReference type="GO" id="GO:0020037">
    <property type="term" value="F:heme binding"/>
    <property type="evidence" value="ECO:0007669"/>
    <property type="project" value="InterPro"/>
</dbReference>
<dbReference type="PRINTS" id="PR00385">
    <property type="entry name" value="P450"/>
</dbReference>
<dbReference type="PANTHER" id="PTHR24287:SF1">
    <property type="entry name" value="P450, PUTATIVE (EUROFUNG)-RELATED"/>
    <property type="match status" value="1"/>
</dbReference>
<dbReference type="SUPFAM" id="SSF48264">
    <property type="entry name" value="Cytochrome P450"/>
    <property type="match status" value="1"/>
</dbReference>
<comment type="cofactor">
    <cofactor evidence="1 8">
        <name>heme</name>
        <dbReference type="ChEBI" id="CHEBI:30413"/>
    </cofactor>
</comment>
<dbReference type="STRING" id="1890683.A0A427YND7"/>
<feature type="transmembrane region" description="Helical" evidence="11">
    <location>
        <begin position="12"/>
        <end position="34"/>
    </location>
</feature>
<dbReference type="InterPro" id="IPR017972">
    <property type="entry name" value="Cyt_P450_CS"/>
</dbReference>
<dbReference type="OrthoDB" id="1470350at2759"/>
<keyword evidence="3 8" id="KW-0349">Heme</keyword>
<dbReference type="Gene3D" id="1.10.630.10">
    <property type="entry name" value="Cytochrome P450"/>
    <property type="match status" value="1"/>
</dbReference>
<dbReference type="GO" id="GO:0016705">
    <property type="term" value="F:oxidoreductase activity, acting on paired donors, with incorporation or reduction of molecular oxygen"/>
    <property type="evidence" value="ECO:0007669"/>
    <property type="project" value="InterPro"/>
</dbReference>
<sequence>MKGSRFLFPALFKALVLPPLVVYVLLHILPRLAFPTPTCLSLVPPLLFPLGPGLLGRVLRISAYLISFPAVFILRSTISARTSSWAAKKLGAHIIPRVERRWVLNVDILQDWARSGSDDEVGRMMIITSDPRVMKHVLVDDFDNFVKGEKFRERAWDFLGDGIFNSDGERWKFHRTFLRPFFHPTHITASNFIIPISRFLAALPPRGQAFDIQQSVGDLALRIAWEWIGGEDLATDELARLGEALREAQKVVGRRVKIGTVWPLFELGKDPLEEPMTALRRFLVPRISRACLARDKRRESGESPEFASEDLHLLDRLLEASEGGDAKLVEDQLINVLLASRDTTNSLLTFAVYCLALHPDVAERVREEVLDVAGPEGSITKETIRDCKFSRCFINEVLRLFPPVPLNIRRTLRPSLLPGPDGPLYMPGNTSIILATILMQRDSAVWGDDAQVFDPDRWADMGKEREGFMSWNYGPRMCLGQPLALTVAHTFLILLYRHLAQPSNNTHNDTADPDTDVTAPRPGPLRVHLAPDAQPEGTRMPDAWRTDRGDGRARGGRDRVWVVADVVLAIKGGLWVRLE</sequence>
<keyword evidence="13" id="KW-1185">Reference proteome</keyword>
<feature type="region of interest" description="Disordered" evidence="10">
    <location>
        <begin position="504"/>
        <end position="554"/>
    </location>
</feature>
<dbReference type="InterPro" id="IPR036396">
    <property type="entry name" value="Cyt_P450_sf"/>
</dbReference>
<evidence type="ECO:0000256" key="11">
    <source>
        <dbReference type="SAM" id="Phobius"/>
    </source>
</evidence>
<evidence type="ECO:0000256" key="7">
    <source>
        <dbReference type="ARBA" id="ARBA00023033"/>
    </source>
</evidence>
<dbReference type="InterPro" id="IPR002401">
    <property type="entry name" value="Cyt_P450_E_grp-I"/>
</dbReference>
<evidence type="ECO:0000256" key="8">
    <source>
        <dbReference type="PIRSR" id="PIRSR602401-1"/>
    </source>
</evidence>
<evidence type="ECO:0000256" key="3">
    <source>
        <dbReference type="ARBA" id="ARBA00022617"/>
    </source>
</evidence>
<dbReference type="InterPro" id="IPR047146">
    <property type="entry name" value="Cyt_P450_E_CYP52_fungi"/>
</dbReference>
<keyword evidence="6 8" id="KW-0408">Iron</keyword>
<organism evidence="12 13">
    <name type="scientific">Saitozyma podzolica</name>
    <dbReference type="NCBI Taxonomy" id="1890683"/>
    <lineage>
        <taxon>Eukaryota</taxon>
        <taxon>Fungi</taxon>
        <taxon>Dikarya</taxon>
        <taxon>Basidiomycota</taxon>
        <taxon>Agaricomycotina</taxon>
        <taxon>Tremellomycetes</taxon>
        <taxon>Tremellales</taxon>
        <taxon>Trimorphomycetaceae</taxon>
        <taxon>Saitozyma</taxon>
    </lineage>
</organism>
<evidence type="ECO:0000256" key="4">
    <source>
        <dbReference type="ARBA" id="ARBA00022723"/>
    </source>
</evidence>
<dbReference type="AlphaFoldDB" id="A0A427YND7"/>
<keyword evidence="7 9" id="KW-0503">Monooxygenase</keyword>
<keyword evidence="11" id="KW-0472">Membrane</keyword>
<evidence type="ECO:0000256" key="1">
    <source>
        <dbReference type="ARBA" id="ARBA00001971"/>
    </source>
</evidence>
<dbReference type="Proteomes" id="UP000279259">
    <property type="component" value="Unassembled WGS sequence"/>
</dbReference>
<proteinExistence type="inferred from homology"/>
<reference evidence="12 13" key="1">
    <citation type="submission" date="2018-11" db="EMBL/GenBank/DDBJ databases">
        <title>Genome sequence of Saitozyma podzolica DSM 27192.</title>
        <authorList>
            <person name="Aliyu H."/>
            <person name="Gorte O."/>
            <person name="Ochsenreither K."/>
        </authorList>
    </citation>
    <scope>NUCLEOTIDE SEQUENCE [LARGE SCALE GENOMIC DNA]</scope>
    <source>
        <strain evidence="12 13">DSM 27192</strain>
    </source>
</reference>
<evidence type="ECO:0000256" key="9">
    <source>
        <dbReference type="RuleBase" id="RU000461"/>
    </source>
</evidence>
<comment type="similarity">
    <text evidence="2 9">Belongs to the cytochrome P450 family.</text>
</comment>
<dbReference type="Pfam" id="PF00067">
    <property type="entry name" value="p450"/>
    <property type="match status" value="1"/>
</dbReference>
<dbReference type="PRINTS" id="PR00463">
    <property type="entry name" value="EP450I"/>
</dbReference>
<dbReference type="GO" id="GO:0004497">
    <property type="term" value="F:monooxygenase activity"/>
    <property type="evidence" value="ECO:0007669"/>
    <property type="project" value="UniProtKB-KW"/>
</dbReference>
<dbReference type="InterPro" id="IPR001128">
    <property type="entry name" value="Cyt_P450"/>
</dbReference>
<evidence type="ECO:0000256" key="10">
    <source>
        <dbReference type="SAM" id="MobiDB-lite"/>
    </source>
</evidence>
<dbReference type="EMBL" id="RSCD01000005">
    <property type="protein sequence ID" value="RSH92593.1"/>
    <property type="molecule type" value="Genomic_DNA"/>
</dbReference>
<keyword evidence="11" id="KW-0812">Transmembrane</keyword>
<feature type="binding site" description="axial binding residue" evidence="8">
    <location>
        <position position="478"/>
    </location>
    <ligand>
        <name>heme</name>
        <dbReference type="ChEBI" id="CHEBI:30413"/>
    </ligand>
    <ligandPart>
        <name>Fe</name>
        <dbReference type="ChEBI" id="CHEBI:18248"/>
    </ligandPart>
</feature>
<protein>
    <recommendedName>
        <fullName evidence="14">Cytochrome P450-dit2</fullName>
    </recommendedName>
</protein>
<name>A0A427YND7_9TREE</name>
<dbReference type="PANTHER" id="PTHR24287">
    <property type="entry name" value="P450, PUTATIVE (EUROFUNG)-RELATED"/>
    <property type="match status" value="1"/>
</dbReference>
<comment type="caution">
    <text evidence="12">The sequence shown here is derived from an EMBL/GenBank/DDBJ whole genome shotgun (WGS) entry which is preliminary data.</text>
</comment>
<evidence type="ECO:0008006" key="14">
    <source>
        <dbReference type="Google" id="ProtNLM"/>
    </source>
</evidence>
<keyword evidence="11" id="KW-1133">Transmembrane helix</keyword>
<evidence type="ECO:0000313" key="12">
    <source>
        <dbReference type="EMBL" id="RSH92593.1"/>
    </source>
</evidence>
<accession>A0A427YND7</accession>
<keyword evidence="4 8" id="KW-0479">Metal-binding</keyword>
<dbReference type="GO" id="GO:0005506">
    <property type="term" value="F:iron ion binding"/>
    <property type="evidence" value="ECO:0007669"/>
    <property type="project" value="InterPro"/>
</dbReference>
<evidence type="ECO:0000256" key="6">
    <source>
        <dbReference type="ARBA" id="ARBA00023004"/>
    </source>
</evidence>
<keyword evidence="5 9" id="KW-0560">Oxidoreductase</keyword>
<evidence type="ECO:0000256" key="2">
    <source>
        <dbReference type="ARBA" id="ARBA00010617"/>
    </source>
</evidence>
<gene>
    <name evidence="12" type="ORF">EHS25_008038</name>
</gene>